<gene>
    <name evidence="5" type="ORF">MNB_SV-14-1151</name>
</gene>
<dbReference type="AlphaFoldDB" id="A0A1W1CGK9"/>
<proteinExistence type="predicted"/>
<dbReference type="Pfam" id="PF12770">
    <property type="entry name" value="CHAT"/>
    <property type="match status" value="1"/>
</dbReference>
<reference evidence="5" key="1">
    <citation type="submission" date="2016-10" db="EMBL/GenBank/DDBJ databases">
        <authorList>
            <person name="de Groot N.N."/>
        </authorList>
    </citation>
    <scope>NUCLEOTIDE SEQUENCE</scope>
</reference>
<dbReference type="SUPFAM" id="SSF48452">
    <property type="entry name" value="TPR-like"/>
    <property type="match status" value="2"/>
</dbReference>
<dbReference type="PROSITE" id="PS50293">
    <property type="entry name" value="TPR_REGION"/>
    <property type="match status" value="2"/>
</dbReference>
<dbReference type="InterPro" id="IPR006597">
    <property type="entry name" value="Sel1-like"/>
</dbReference>
<organism evidence="5">
    <name type="scientific">hydrothermal vent metagenome</name>
    <dbReference type="NCBI Taxonomy" id="652676"/>
    <lineage>
        <taxon>unclassified sequences</taxon>
        <taxon>metagenomes</taxon>
        <taxon>ecological metagenomes</taxon>
    </lineage>
</organism>
<evidence type="ECO:0000256" key="2">
    <source>
        <dbReference type="ARBA" id="ARBA00022803"/>
    </source>
</evidence>
<dbReference type="SMART" id="SM00671">
    <property type="entry name" value="SEL1"/>
    <property type="match status" value="5"/>
</dbReference>
<dbReference type="Pfam" id="PF13424">
    <property type="entry name" value="TPR_12"/>
    <property type="match status" value="4"/>
</dbReference>
<sequence>MMNYYNKALEYESKKIYPKAIENYKDSLKLALKNLDKNHMYIGVIYNSLGMVHTETKDYELAIEEYNRALTIFKQLFGKDDAQIAIIYNNLAVVYGKKQNYKEAIHLYEESIKIEEESLSEDIIDTYYNLGLLYQKIREYSKALTYYQKALPFIQNKPTLMATYYGLIGSYYQEVEDNAKALSYYQKALKIREEVFGEESIESSESYNNLGSIYEALRDYSQALIYYKKALKINKKILDKNDLDIATIYNNIASVYNSLEEYNKAKKYILKTLEMKNSVLKPNDIDFAVTYTNVGFIYENLKNYKNASIYYNKALSIYQNVLGEESLEVAITYNNIASLHKSKKEYAISLKYLEKSKNIMDKILTKYDTRRALIYNNLGLLYEYTKNYSNAYYSNNLSFQIFLKNRNKNFQTLDSKQKEKYLKSFGNRIDNLLYSAILYTKEQNSSKETSLTQQNIFNHWLNYKGSIFEYQNILAMIEEKSKDKNTTKNIQNLRALTLQLAKLENIYINKREANYNEKREELEEKIHNIQITLSKETPQFKELLGLNNIDTKLIANTLKPYQLYIDFVRGEKSYYIFTLDYTNHITFQQIDDEDTKDIEANIQAFRANNHKISDAIDREKLTKKLNKKLKDESKQILSIIYKKLFKNHLLEQIKDKESLIISPDGVLNFLPFEALYSKDKYLIEKYTINYISSGRELIRQSRREKQKSSEKIVVFGSPDFWLKLPENNSSSLTKNIISQKNATIFDISFKTLDISKQEIETMKRYYPKLEIYQEKNATVKNLFKIKSPKILHISTHGFFLDNKNNPNPMLATGLAFAGANYANYKNDARGIATALKLSSLKLQHTELVILSACETGLGKIHQAEGVTGLSKAFIQAGAKHVIMSLWSVSSRETVTLMQHFYENIHKKDNYATALHKAKLQMINMHPYYWSAFIMSGI</sequence>
<dbReference type="Gene3D" id="1.25.40.10">
    <property type="entry name" value="Tetratricopeptide repeat domain"/>
    <property type="match status" value="3"/>
</dbReference>
<protein>
    <recommendedName>
        <fullName evidence="4">CHAT domain-containing protein</fullName>
    </recommendedName>
</protein>
<keyword evidence="3" id="KW-0175">Coiled coil</keyword>
<evidence type="ECO:0000256" key="1">
    <source>
        <dbReference type="ARBA" id="ARBA00022737"/>
    </source>
</evidence>
<feature type="domain" description="CHAT" evidence="4">
    <location>
        <begin position="638"/>
        <end position="936"/>
    </location>
</feature>
<keyword evidence="2" id="KW-0802">TPR repeat</keyword>
<feature type="coiled-coil region" evidence="3">
    <location>
        <begin position="493"/>
        <end position="532"/>
    </location>
</feature>
<dbReference type="PANTHER" id="PTHR45641">
    <property type="entry name" value="TETRATRICOPEPTIDE REPEAT PROTEIN (AFU_ORTHOLOGUE AFUA_6G03870)"/>
    <property type="match status" value="1"/>
</dbReference>
<dbReference type="PROSITE" id="PS50005">
    <property type="entry name" value="TPR"/>
    <property type="match status" value="7"/>
</dbReference>
<dbReference type="EMBL" id="FPHN01000174">
    <property type="protein sequence ID" value="SFV64823.1"/>
    <property type="molecule type" value="Genomic_DNA"/>
</dbReference>
<dbReference type="PANTHER" id="PTHR45641:SF19">
    <property type="entry name" value="NEPHROCYSTIN-3"/>
    <property type="match status" value="1"/>
</dbReference>
<dbReference type="InterPro" id="IPR011990">
    <property type="entry name" value="TPR-like_helical_dom_sf"/>
</dbReference>
<evidence type="ECO:0000259" key="4">
    <source>
        <dbReference type="Pfam" id="PF12770"/>
    </source>
</evidence>
<dbReference type="SMART" id="SM00028">
    <property type="entry name" value="TPR"/>
    <property type="match status" value="10"/>
</dbReference>
<evidence type="ECO:0000313" key="5">
    <source>
        <dbReference type="EMBL" id="SFV64823.1"/>
    </source>
</evidence>
<name>A0A1W1CGK9_9ZZZZ</name>
<dbReference type="InterPro" id="IPR024983">
    <property type="entry name" value="CHAT_dom"/>
</dbReference>
<dbReference type="InterPro" id="IPR019734">
    <property type="entry name" value="TPR_rpt"/>
</dbReference>
<evidence type="ECO:0000256" key="3">
    <source>
        <dbReference type="SAM" id="Coils"/>
    </source>
</evidence>
<dbReference type="Pfam" id="PF13374">
    <property type="entry name" value="TPR_10"/>
    <property type="match status" value="1"/>
</dbReference>
<accession>A0A1W1CGK9</accession>
<keyword evidence="1" id="KW-0677">Repeat</keyword>